<dbReference type="NCBIfam" id="TIGR00945">
    <property type="entry name" value="tatC"/>
    <property type="match status" value="1"/>
</dbReference>
<evidence type="ECO:0000256" key="3">
    <source>
        <dbReference type="ARBA" id="ARBA00022989"/>
    </source>
</evidence>
<comment type="subunit">
    <text evidence="5">Forms a complex with TatA.</text>
</comment>
<feature type="transmembrane region" description="Helical" evidence="5">
    <location>
        <begin position="64"/>
        <end position="85"/>
    </location>
</feature>
<proteinExistence type="inferred from homology"/>
<comment type="caution">
    <text evidence="6">The sequence shown here is derived from an EMBL/GenBank/DDBJ whole genome shotgun (WGS) entry which is preliminary data.</text>
</comment>
<gene>
    <name evidence="5 6" type="primary">tatC</name>
    <name evidence="6" type="ORF">ACFPJA_03270</name>
</gene>
<comment type="subcellular location">
    <subcellularLocation>
        <location evidence="5">Cell membrane</location>
        <topology evidence="5">Multi-pass membrane protein</topology>
    </subcellularLocation>
    <subcellularLocation>
        <location evidence="1">Membrane</location>
        <topology evidence="1">Multi-pass membrane protein</topology>
    </subcellularLocation>
</comment>
<keyword evidence="4 5" id="KW-0472">Membrane</keyword>
<evidence type="ECO:0000256" key="4">
    <source>
        <dbReference type="ARBA" id="ARBA00023136"/>
    </source>
</evidence>
<keyword evidence="7" id="KW-1185">Reference proteome</keyword>
<feature type="transmembrane region" description="Helical" evidence="5">
    <location>
        <begin position="24"/>
        <end position="44"/>
    </location>
</feature>
<keyword evidence="5" id="KW-1003">Cell membrane</keyword>
<keyword evidence="5" id="KW-0813">Transport</keyword>
<dbReference type="Proteomes" id="UP001596145">
    <property type="component" value="Unassembled WGS sequence"/>
</dbReference>
<feature type="transmembrane region" description="Helical" evidence="5">
    <location>
        <begin position="213"/>
        <end position="231"/>
    </location>
</feature>
<feature type="transmembrane region" description="Helical" evidence="5">
    <location>
        <begin position="154"/>
        <end position="177"/>
    </location>
</feature>
<organism evidence="6 7">
    <name type="scientific">Halorubrum glutamatedens</name>
    <dbReference type="NCBI Taxonomy" id="2707018"/>
    <lineage>
        <taxon>Archaea</taxon>
        <taxon>Methanobacteriati</taxon>
        <taxon>Methanobacteriota</taxon>
        <taxon>Stenosarchaea group</taxon>
        <taxon>Halobacteria</taxon>
        <taxon>Halobacteriales</taxon>
        <taxon>Haloferacaceae</taxon>
        <taxon>Halorubrum</taxon>
    </lineage>
</organism>
<sequence length="235" mass="25947">MAHASDDPHSLDYHLQELRQRLKYSVVVFAVTAIGGFLVSGRVLSWLQRDLVIPLNAFVPYEALYTQVMIALLIGVIVAVPVLLFEVLRFAKPGLRDQEYRTVRNFLPFSYILFLGGSVFAYEFIATNALQFFQSFTASADVASVWGLQATISFVLRISALTGALFQLPVIAAVLGMAGLLTSEQMRRYRSHFIVAILVVAAVATPPDVLTQVLIVGPVIGLYQVSIWLVGRIED</sequence>
<keyword evidence="3 5" id="KW-1133">Transmembrane helix</keyword>
<dbReference type="InterPro" id="IPR002033">
    <property type="entry name" value="TatC"/>
</dbReference>
<dbReference type="GO" id="GO:0008320">
    <property type="term" value="F:protein transmembrane transporter activity"/>
    <property type="evidence" value="ECO:0007669"/>
    <property type="project" value="UniProtKB-UniRule"/>
</dbReference>
<keyword evidence="5" id="KW-0811">Translocation</keyword>
<accession>A0ABD5QNH8</accession>
<name>A0ABD5QNH8_9EURY</name>
<comment type="similarity">
    <text evidence="5">Belongs to the TatC family.</text>
</comment>
<dbReference type="Pfam" id="PF00902">
    <property type="entry name" value="TatC"/>
    <property type="match status" value="1"/>
</dbReference>
<dbReference type="GO" id="GO:0043953">
    <property type="term" value="P:protein transport by the Tat complex"/>
    <property type="evidence" value="ECO:0007669"/>
    <property type="project" value="UniProtKB-UniRule"/>
</dbReference>
<dbReference type="HAMAP" id="MF_00902">
    <property type="entry name" value="TatC"/>
    <property type="match status" value="1"/>
</dbReference>
<dbReference type="AlphaFoldDB" id="A0ABD5QNH8"/>
<evidence type="ECO:0000313" key="6">
    <source>
        <dbReference type="EMBL" id="MFC5133750.1"/>
    </source>
</evidence>
<protein>
    <recommendedName>
        <fullName evidence="5">Sec-independent protein translocase protein TatC</fullName>
    </recommendedName>
</protein>
<feature type="transmembrane region" description="Helical" evidence="5">
    <location>
        <begin position="106"/>
        <end position="125"/>
    </location>
</feature>
<dbReference type="GO" id="GO:0033281">
    <property type="term" value="C:TAT protein transport complex"/>
    <property type="evidence" value="ECO:0007669"/>
    <property type="project" value="UniProtKB-UniRule"/>
</dbReference>
<dbReference type="PANTHER" id="PTHR30371">
    <property type="entry name" value="SEC-INDEPENDENT PROTEIN TRANSLOCASE PROTEIN TATC"/>
    <property type="match status" value="1"/>
</dbReference>
<comment type="function">
    <text evidence="5">Part of the twin-arginine translocation (Tat) system that transports large folded proteins containing a characteristic twin-arginine motif in their signal peptide across membranes.</text>
</comment>
<evidence type="ECO:0000313" key="7">
    <source>
        <dbReference type="Proteomes" id="UP001596145"/>
    </source>
</evidence>
<evidence type="ECO:0000256" key="5">
    <source>
        <dbReference type="HAMAP-Rule" id="MF_00902"/>
    </source>
</evidence>
<dbReference type="RefSeq" id="WP_122106836.1">
    <property type="nucleotide sequence ID" value="NZ_JBHSKV010000003.1"/>
</dbReference>
<reference evidence="6 7" key="1">
    <citation type="journal article" date="2019" name="Int. J. Syst. Evol. Microbiol.">
        <title>The Global Catalogue of Microorganisms (GCM) 10K type strain sequencing project: providing services to taxonomists for standard genome sequencing and annotation.</title>
        <authorList>
            <consortium name="The Broad Institute Genomics Platform"/>
            <consortium name="The Broad Institute Genome Sequencing Center for Infectious Disease"/>
            <person name="Wu L."/>
            <person name="Ma J."/>
        </authorList>
    </citation>
    <scope>NUCLEOTIDE SEQUENCE [LARGE SCALE GENOMIC DNA]</scope>
    <source>
        <strain evidence="6 7">CGMCC 1.16026</strain>
    </source>
</reference>
<evidence type="ECO:0000256" key="2">
    <source>
        <dbReference type="ARBA" id="ARBA00022692"/>
    </source>
</evidence>
<dbReference type="EMBL" id="JBHSKV010000003">
    <property type="protein sequence ID" value="MFC5133750.1"/>
    <property type="molecule type" value="Genomic_DNA"/>
</dbReference>
<feature type="transmembrane region" description="Helical" evidence="5">
    <location>
        <begin position="189"/>
        <end position="207"/>
    </location>
</feature>
<evidence type="ECO:0000256" key="1">
    <source>
        <dbReference type="ARBA" id="ARBA00004141"/>
    </source>
</evidence>
<dbReference type="PANTHER" id="PTHR30371:SF0">
    <property type="entry name" value="SEC-INDEPENDENT PROTEIN TRANSLOCASE PROTEIN TATC, CHLOROPLASTIC-RELATED"/>
    <property type="match status" value="1"/>
</dbReference>
<dbReference type="PRINTS" id="PR01840">
    <property type="entry name" value="TATCFAMILY"/>
</dbReference>
<keyword evidence="2 5" id="KW-0812">Transmembrane</keyword>
<keyword evidence="5" id="KW-0653">Protein transport</keyword>